<evidence type="ECO:0000256" key="1">
    <source>
        <dbReference type="SAM" id="MobiDB-lite"/>
    </source>
</evidence>
<proteinExistence type="predicted"/>
<keyword evidence="4" id="KW-0347">Helicase</keyword>
<sequence>MSRDGISSAIEASRDELLDLGLRNPLLNYRTSRARGVEVVDELPVEVFRTLVREHRTMTFAAVPEDDTESEGNELLVQPGDEDGDDDGPAARHVDLQLQTNLTSTKLQSRLTKTERDARTFVEEQGVNVLYLALGMLHWFEADSSQTARKAPLVLVPVELERSNVREKFRLRYTEEDLGDNLSLRSKLGIEFAVELPVMLAQEDFNLGRYFDDVEDAVRSQPRWSVDRDAVMLGFFSFGKLLMYRDLDEENWPEGQGPSDHPVIWTLFDENSYERPNQLSEDEHLDTHLDLTEVRQVVDADSSQTLAILDVKSGRNLVIQGPPGTGKSQTITNVIAEAVGEGKTVLFVAEKMAALEVVKRRLDSVGLGDACLELHSRKTNKRAVLQELDRTMKLGAPRLQQAEDDLSVLIDTRDRLNEYSEAVNTPIGESGVTPYRAIGELVRLGPEAASLPRLDFEAMREWTGTDFRRRQERVEELQAQLAQSGVPRQNPFYGSARTVLIPTEKARIGEELRAARRATRVLRDSAAELAGALELSPPGTRSDVEVLCRAARRAVEAPRLEGVRLCSGEWQARPDDLRAPVTAGEAYSEVRARYDEVLIPEVWEQDLLEARQHLAAYGHNPLRFVWFAFPDYWSAHDRLTGLCRESLPDDLDQQLALVDAVLEVQRHRAFIHRFETLGADLFGTRWQGERSDWRVLSMLLEWIIELHREVVAGELPERLIDFLATEPALEELQQKITDAEGALLDHGSAVEKIAEELRLSEDVHSSLREQQLTAQESTFDAWDRHLDRLQSLVTYNQLSELCRREGLEGALRQAESWDQAGSKLVDAFRYTWFEGPVERAFRGRPALPRFDRDNHEDAAGRFRGLDKVVLEHNRARLAHLHWQKVPTAYEAGGQLGVLRREIQKKRRHLPIRQLTNRAGNAIQALKPVFMMSPLSIANFLEPGAAEFDLVVFDEASQVRPVEALGAITRGRQVVVVGDSKQLPPTSFFDRLTSAEEIDEDNLTADLESVLGLFAAQGVPERMLRWHYRSRHESLITVSNNEFYENRLVVFPSPDKGREDVGLVYHHLPDTIYDRGGTRSNPGEAKRVAEAVMEHARERPHLTLGVATFSVAQTQAIEDQLEILRRADPSRETFFTSHPYEPFFVKNLENVQGDERDAIFISVGYGRTATGSVPMSFGPLNQEGGERRLNVLITRARRVCEVFTNMTSDDVDLGRTNARGVRALKTFLRYAKDGKLDLPHPPGGEPDSPFEEA</sequence>
<dbReference type="InterPro" id="IPR041677">
    <property type="entry name" value="DNA2/NAM7_AAA_11"/>
</dbReference>
<feature type="domain" description="DNA2/NAM7 helicase helicase" evidence="2">
    <location>
        <begin position="945"/>
        <end position="986"/>
    </location>
</feature>
<dbReference type="Pfam" id="PF13087">
    <property type="entry name" value="AAA_12"/>
    <property type="match status" value="1"/>
</dbReference>
<gene>
    <name evidence="4" type="ORF">AVDCRST_MAG93-4475</name>
</gene>
<accession>A0A6J4K8M9</accession>
<evidence type="ECO:0000313" key="4">
    <source>
        <dbReference type="EMBL" id="CAA9299176.1"/>
    </source>
</evidence>
<dbReference type="InterPro" id="IPR027417">
    <property type="entry name" value="P-loop_NTPase"/>
</dbReference>
<dbReference type="Pfam" id="PF13086">
    <property type="entry name" value="AAA_11"/>
    <property type="match status" value="1"/>
</dbReference>
<dbReference type="EMBL" id="CADCTR010001506">
    <property type="protein sequence ID" value="CAA9299176.1"/>
    <property type="molecule type" value="Genomic_DNA"/>
</dbReference>
<feature type="non-terminal residue" evidence="4">
    <location>
        <position position="1252"/>
    </location>
</feature>
<dbReference type="InterPro" id="IPR045055">
    <property type="entry name" value="DNA2/NAM7-like"/>
</dbReference>
<dbReference type="AlphaFoldDB" id="A0A6J4K8M9"/>
<keyword evidence="4" id="KW-0067">ATP-binding</keyword>
<dbReference type="InterPro" id="IPR041679">
    <property type="entry name" value="DNA2/NAM7-like_C"/>
</dbReference>
<dbReference type="InterPro" id="IPR047187">
    <property type="entry name" value="SF1_C_Upf1"/>
</dbReference>
<dbReference type="Pfam" id="PF13195">
    <property type="entry name" value="DUF4011"/>
    <property type="match status" value="1"/>
</dbReference>
<dbReference type="FunFam" id="3.40.50.300:FF:002063">
    <property type="entry name" value="DNA helicase related protein"/>
    <property type="match status" value="1"/>
</dbReference>
<dbReference type="InterPro" id="IPR025103">
    <property type="entry name" value="DUF4011"/>
</dbReference>
<dbReference type="PANTHER" id="PTHR10887:SF530">
    <property type="entry name" value="SUPERFAMILY I DNA HELICASES"/>
    <property type="match status" value="1"/>
</dbReference>
<dbReference type="SUPFAM" id="SSF52540">
    <property type="entry name" value="P-loop containing nucleoside triphosphate hydrolases"/>
    <property type="match status" value="1"/>
</dbReference>
<evidence type="ECO:0000259" key="3">
    <source>
        <dbReference type="Pfam" id="PF13087"/>
    </source>
</evidence>
<reference evidence="4" key="1">
    <citation type="submission" date="2020-02" db="EMBL/GenBank/DDBJ databases">
        <authorList>
            <person name="Meier V. D."/>
        </authorList>
    </citation>
    <scope>NUCLEOTIDE SEQUENCE</scope>
    <source>
        <strain evidence="4">AVDCRST_MAG93</strain>
    </source>
</reference>
<dbReference type="Gene3D" id="3.40.50.300">
    <property type="entry name" value="P-loop containing nucleotide triphosphate hydrolases"/>
    <property type="match status" value="3"/>
</dbReference>
<dbReference type="CDD" id="cd18808">
    <property type="entry name" value="SF1_C_Upf1"/>
    <property type="match status" value="1"/>
</dbReference>
<dbReference type="PANTHER" id="PTHR10887">
    <property type="entry name" value="DNA2/NAM7 HELICASE FAMILY"/>
    <property type="match status" value="1"/>
</dbReference>
<evidence type="ECO:0000259" key="2">
    <source>
        <dbReference type="Pfam" id="PF13086"/>
    </source>
</evidence>
<protein>
    <submittedName>
        <fullName evidence="4">DNA helicase related protein</fullName>
    </submittedName>
</protein>
<dbReference type="GO" id="GO:0004386">
    <property type="term" value="F:helicase activity"/>
    <property type="evidence" value="ECO:0007669"/>
    <property type="project" value="UniProtKB-KW"/>
</dbReference>
<keyword evidence="4" id="KW-0547">Nucleotide-binding</keyword>
<feature type="region of interest" description="Disordered" evidence="1">
    <location>
        <begin position="65"/>
        <end position="91"/>
    </location>
</feature>
<organism evidence="4">
    <name type="scientific">uncultured Chloroflexia bacterium</name>
    <dbReference type="NCBI Taxonomy" id="1672391"/>
    <lineage>
        <taxon>Bacteria</taxon>
        <taxon>Bacillati</taxon>
        <taxon>Chloroflexota</taxon>
        <taxon>Chloroflexia</taxon>
        <taxon>environmental samples</taxon>
    </lineage>
</organism>
<keyword evidence="4" id="KW-0378">Hydrolase</keyword>
<feature type="domain" description="DNA2/NAM7 helicase-like C-terminal" evidence="3">
    <location>
        <begin position="1015"/>
        <end position="1204"/>
    </location>
</feature>
<name>A0A6J4K8M9_9CHLR</name>